<feature type="domain" description="AF4/FMR2 C-terminal homology" evidence="14">
    <location>
        <begin position="620"/>
        <end position="815"/>
    </location>
</feature>
<sequence length="917" mass="101044">MKRSDIESSGSESDAENTSESESESEESDIDETPPPSPPPPKKKSYSLMNQIRKVQKEMPQMAPSTPPIRGPPSVENPLSNSRLDPNEGSKHPEQSAESGDDNDNFSKYNNSQPPTFTDFHQLSESSHESKASPSSVKSKGGSKSSTKPLGSSKPTVKRPQSRTDNSSSSKASSAKDTSSSPRVKPESNSKESTKAKSSKQSSKSASSGQNKKSPGPGAGAKSSSKSQEKKPGQRAKTSEKKKNIKPIIKSNQFVSDSDSEDERTPLRPSSKAAINTSTSSSGSSSSSNLDTSYPVRQTKVEPDSGKRMPGVKKGDNKYIVKPEPLDTYEHRRPPFDDFAHMDPIVSPIRADFIDEQSRPLDRHPEIKFDKDGKPSVFVRLKRELFDHLPKSSVIKFEQNVPGTSTQKRKDSNDPPEKPSAIVKPVKRKQTELEKEKSGRPENKRSRIENKSPRRMREEALRGVRDEPTEALEPFVSSESSLDRRQSSDRRGSVSSMTSQQSSHSSRRTKNDCDPHHPSSRSKRDSSRSRDFASQRLHDWTSPERHADRSVEMPHNVALGGGEADPAASSHRNGGLSHSHSHSLPPHAHHSTASHPHRGVEGEDWRVFPPAESYQGYGEEAQSRHRLELDERQFTADDYLAEGKKLKHLADTQVDKHAKALTYFEAVVYLTSCGNVFELDPLVPDDKAVTMYSDTCEIIRYILKLKGIHNGQEGNSNDNKLAVLCYRCQALLNMHMFKLKRQSAMNLSRALTEHLKGTSSKPQPPLQQNPSSWNSSSRYTGTPSPVSPTPSAAGSVGSACSMGSQGSTSSDLVPSQTSGGGPAPPSGPGAKLCNGLNPQSSTVAMPQHIVRIMSQFLTYSNYSLYSIQYWEQADILTEENKDFFRDLARECGELTLHSSTRDLVHYVRRGLTNLRRL</sequence>
<evidence type="ECO:0000256" key="4">
    <source>
        <dbReference type="ARBA" id="ARBA00022473"/>
    </source>
</evidence>
<feature type="compositionally biased region" description="Basic and acidic residues" evidence="13">
    <location>
        <begin position="408"/>
        <end position="417"/>
    </location>
</feature>
<keyword evidence="9" id="KW-0804">Transcription</keyword>
<feature type="region of interest" description="Disordered" evidence="13">
    <location>
        <begin position="392"/>
        <end position="603"/>
    </location>
</feature>
<feature type="compositionally biased region" description="Basic and acidic residues" evidence="13">
    <location>
        <begin position="429"/>
        <end position="468"/>
    </location>
</feature>
<feature type="compositionally biased region" description="Low complexity" evidence="13">
    <location>
        <begin position="199"/>
        <end position="226"/>
    </location>
</feature>
<keyword evidence="4" id="KW-0217">Developmental protein</keyword>
<dbReference type="GO" id="GO:0007366">
    <property type="term" value="P:periodic partitioning by pair rule gene"/>
    <property type="evidence" value="ECO:0007669"/>
    <property type="project" value="UniProtKB-KW"/>
</dbReference>
<feature type="compositionally biased region" description="Low complexity" evidence="13">
    <location>
        <begin position="493"/>
        <end position="504"/>
    </location>
</feature>
<comment type="subcellular location">
    <subcellularLocation>
        <location evidence="1">Nucleus</location>
    </subcellularLocation>
</comment>
<evidence type="ECO:0000256" key="9">
    <source>
        <dbReference type="ARBA" id="ARBA00023163"/>
    </source>
</evidence>
<feature type="compositionally biased region" description="Acidic residues" evidence="13">
    <location>
        <begin position="13"/>
        <end position="32"/>
    </location>
</feature>
<feature type="region of interest" description="Disordered" evidence="13">
    <location>
        <begin position="1"/>
        <end position="341"/>
    </location>
</feature>
<evidence type="ECO:0000256" key="12">
    <source>
        <dbReference type="ARBA" id="ARBA00032149"/>
    </source>
</evidence>
<proteinExistence type="inferred from homology"/>
<accession>A0A7M7NGX5</accession>
<feature type="compositionally biased region" description="Basic and acidic residues" evidence="13">
    <location>
        <begin position="227"/>
        <end position="242"/>
    </location>
</feature>
<evidence type="ECO:0000256" key="7">
    <source>
        <dbReference type="ARBA" id="ARBA00023015"/>
    </source>
</evidence>
<protein>
    <recommendedName>
        <fullName evidence="3">AF4/FMR2 family member lilli</fullName>
    </recommendedName>
    <alternativeName>
        <fullName evidence="12">Protein lilliputian</fullName>
    </alternativeName>
</protein>
<evidence type="ECO:0000256" key="5">
    <source>
        <dbReference type="ARBA" id="ARBA00022553"/>
    </source>
</evidence>
<keyword evidence="10" id="KW-0539">Nucleus</keyword>
<evidence type="ECO:0000313" key="16">
    <source>
        <dbReference type="Proteomes" id="UP000007110"/>
    </source>
</evidence>
<name>A0A7M7NGX5_STRPU</name>
<feature type="compositionally biased region" description="Low complexity" evidence="13">
    <location>
        <begin position="569"/>
        <end position="586"/>
    </location>
</feature>
<feature type="compositionally biased region" description="Low complexity" evidence="13">
    <location>
        <begin position="163"/>
        <end position="181"/>
    </location>
</feature>
<dbReference type="KEGG" id="spu:579182"/>
<feature type="compositionally biased region" description="Basic and acidic residues" evidence="13">
    <location>
        <begin position="299"/>
        <end position="341"/>
    </location>
</feature>
<dbReference type="InterPro" id="IPR043640">
    <property type="entry name" value="AF4/FMR2_CHD"/>
</dbReference>
<dbReference type="Proteomes" id="UP000007110">
    <property type="component" value="Unassembled WGS sequence"/>
</dbReference>
<feature type="compositionally biased region" description="Basic and acidic residues" evidence="13">
    <location>
        <begin position="481"/>
        <end position="492"/>
    </location>
</feature>
<evidence type="ECO:0000256" key="13">
    <source>
        <dbReference type="SAM" id="MobiDB-lite"/>
    </source>
</evidence>
<keyword evidence="16" id="KW-1185">Reference proteome</keyword>
<feature type="compositionally biased region" description="Basic residues" evidence="13">
    <location>
        <begin position="587"/>
        <end position="597"/>
    </location>
</feature>
<dbReference type="GO" id="GO:0032783">
    <property type="term" value="C:super elongation complex"/>
    <property type="evidence" value="ECO:0000318"/>
    <property type="project" value="GO_Central"/>
</dbReference>
<evidence type="ECO:0000313" key="15">
    <source>
        <dbReference type="EnsemblMetazoa" id="XP_030836427"/>
    </source>
</evidence>
<evidence type="ECO:0000256" key="6">
    <source>
        <dbReference type="ARBA" id="ARBA00022788"/>
    </source>
</evidence>
<evidence type="ECO:0000256" key="8">
    <source>
        <dbReference type="ARBA" id="ARBA00023125"/>
    </source>
</evidence>
<dbReference type="EnsemblMetazoa" id="XM_030980567">
    <property type="protein sequence ID" value="XP_030836427"/>
    <property type="gene ID" value="LOC579182"/>
</dbReference>
<feature type="compositionally biased region" description="Polar residues" evidence="13">
    <location>
        <begin position="106"/>
        <end position="123"/>
    </location>
</feature>
<dbReference type="GO" id="GO:0010468">
    <property type="term" value="P:regulation of gene expression"/>
    <property type="evidence" value="ECO:0000318"/>
    <property type="project" value="GO_Central"/>
</dbReference>
<keyword evidence="6" id="KW-0562">Pair-rule protein</keyword>
<dbReference type="PANTHER" id="PTHR10528:SF17">
    <property type="entry name" value="AF4_FMR2 FAMILY MEMBER LILLI"/>
    <property type="match status" value="1"/>
</dbReference>
<keyword evidence="5" id="KW-0597">Phosphoprotein</keyword>
<reference evidence="15" key="2">
    <citation type="submission" date="2021-01" db="UniProtKB">
        <authorList>
            <consortium name="EnsemblMetazoa"/>
        </authorList>
    </citation>
    <scope>IDENTIFICATION</scope>
</reference>
<feature type="compositionally biased region" description="Basic and acidic residues" evidence="13">
    <location>
        <begin position="509"/>
        <end position="552"/>
    </location>
</feature>
<dbReference type="AlphaFoldDB" id="A0A7M7NGX5"/>
<feature type="compositionally biased region" description="Polar residues" evidence="13">
    <location>
        <begin position="801"/>
        <end position="817"/>
    </location>
</feature>
<organism evidence="15 16">
    <name type="scientific">Strongylocentrotus purpuratus</name>
    <name type="common">Purple sea urchin</name>
    <dbReference type="NCBI Taxonomy" id="7668"/>
    <lineage>
        <taxon>Eukaryota</taxon>
        <taxon>Metazoa</taxon>
        <taxon>Echinodermata</taxon>
        <taxon>Eleutherozoa</taxon>
        <taxon>Echinozoa</taxon>
        <taxon>Echinoidea</taxon>
        <taxon>Euechinoidea</taxon>
        <taxon>Echinacea</taxon>
        <taxon>Camarodonta</taxon>
        <taxon>Echinidea</taxon>
        <taxon>Strongylocentrotidae</taxon>
        <taxon>Strongylocentrotus</taxon>
    </lineage>
</organism>
<dbReference type="InterPro" id="IPR007797">
    <property type="entry name" value="AF4/FMR2"/>
</dbReference>
<feature type="compositionally biased region" description="Polar residues" evidence="13">
    <location>
        <begin position="768"/>
        <end position="780"/>
    </location>
</feature>
<dbReference type="RefSeq" id="XP_030836427.1">
    <property type="nucleotide sequence ID" value="XM_030980567.1"/>
</dbReference>
<comment type="similarity">
    <text evidence="2">Belongs to the AF4 family.</text>
</comment>
<evidence type="ECO:0000256" key="1">
    <source>
        <dbReference type="ARBA" id="ARBA00004123"/>
    </source>
</evidence>
<feature type="compositionally biased region" description="Low complexity" evidence="13">
    <location>
        <begin position="781"/>
        <end position="796"/>
    </location>
</feature>
<feature type="compositionally biased region" description="Low complexity" evidence="13">
    <location>
        <begin position="277"/>
        <end position="288"/>
    </location>
</feature>
<feature type="compositionally biased region" description="Basic and acidic residues" evidence="13">
    <location>
        <begin position="184"/>
        <end position="195"/>
    </location>
</feature>
<dbReference type="OrthoDB" id="6382204at2759"/>
<evidence type="ECO:0000259" key="14">
    <source>
        <dbReference type="Pfam" id="PF18876"/>
    </source>
</evidence>
<dbReference type="GeneID" id="579182"/>
<comment type="function">
    <text evidence="11">Has a role in transcriptional regulation. Acts in parallel with the Ras/MAPK and the PI3K/PKB pathways in the control of cell identity and cellular growth. Essential for regulation of the cytoskeleton and cell growth but not for cell proliferation or growth rate. Required specifically for the microtubule-based basal transport of lipid droplets. Plays a partially redundant function downstream of Raf in cell fate specification in the developing eye. Pair-rule protein that regulates embryonic cellularization, gastrulation and segmentation.</text>
</comment>
<evidence type="ECO:0000256" key="10">
    <source>
        <dbReference type="ARBA" id="ARBA00023242"/>
    </source>
</evidence>
<dbReference type="GO" id="GO:0003677">
    <property type="term" value="F:DNA binding"/>
    <property type="evidence" value="ECO:0007669"/>
    <property type="project" value="UniProtKB-KW"/>
</dbReference>
<evidence type="ECO:0000256" key="2">
    <source>
        <dbReference type="ARBA" id="ARBA00007354"/>
    </source>
</evidence>
<feature type="compositionally biased region" description="Low complexity" evidence="13">
    <location>
        <begin position="132"/>
        <end position="155"/>
    </location>
</feature>
<keyword evidence="7" id="KW-0805">Transcription regulation</keyword>
<dbReference type="PANTHER" id="PTHR10528">
    <property type="entry name" value="AF4/FMR2 FAMILY MEMBER"/>
    <property type="match status" value="1"/>
</dbReference>
<feature type="domain" description="AF4/FMR2 C-terminal homology" evidence="14">
    <location>
        <begin position="827"/>
        <end position="916"/>
    </location>
</feature>
<evidence type="ECO:0000256" key="11">
    <source>
        <dbReference type="ARBA" id="ARBA00024653"/>
    </source>
</evidence>
<feature type="region of interest" description="Disordered" evidence="13">
    <location>
        <begin position="752"/>
        <end position="835"/>
    </location>
</feature>
<dbReference type="OMA" id="HTREPQK"/>
<feature type="compositionally biased region" description="Basic and acidic residues" evidence="13">
    <location>
        <begin position="85"/>
        <end position="95"/>
    </location>
</feature>
<dbReference type="InParanoid" id="A0A7M7NGX5"/>
<dbReference type="Pfam" id="PF18876">
    <property type="entry name" value="AFF4_CHD"/>
    <property type="match status" value="2"/>
</dbReference>
<evidence type="ECO:0000256" key="3">
    <source>
        <dbReference type="ARBA" id="ARBA00021888"/>
    </source>
</evidence>
<keyword evidence="8" id="KW-0238">DNA-binding</keyword>
<reference evidence="16" key="1">
    <citation type="submission" date="2015-02" db="EMBL/GenBank/DDBJ databases">
        <title>Genome sequencing for Strongylocentrotus purpuratus.</title>
        <authorList>
            <person name="Murali S."/>
            <person name="Liu Y."/>
            <person name="Vee V."/>
            <person name="English A."/>
            <person name="Wang M."/>
            <person name="Skinner E."/>
            <person name="Han Y."/>
            <person name="Muzny D.M."/>
            <person name="Worley K.C."/>
            <person name="Gibbs R.A."/>
        </authorList>
    </citation>
    <scope>NUCLEOTIDE SEQUENCE</scope>
</reference>